<evidence type="ECO:0000256" key="2">
    <source>
        <dbReference type="SAM" id="Phobius"/>
    </source>
</evidence>
<feature type="transmembrane region" description="Helical" evidence="2">
    <location>
        <begin position="236"/>
        <end position="259"/>
    </location>
</feature>
<dbReference type="AlphaFoldDB" id="C4LG40"/>
<feature type="transmembrane region" description="Helical" evidence="2">
    <location>
        <begin position="65"/>
        <end position="85"/>
    </location>
</feature>
<dbReference type="Pfam" id="PF13367">
    <property type="entry name" value="PrsW-protease"/>
    <property type="match status" value="1"/>
</dbReference>
<keyword evidence="4" id="KW-1185">Reference proteome</keyword>
<dbReference type="eggNOG" id="COG2339">
    <property type="taxonomic scope" value="Bacteria"/>
</dbReference>
<keyword evidence="2" id="KW-0472">Membrane</keyword>
<dbReference type="OrthoDB" id="9785431at2"/>
<feature type="transmembrane region" description="Helical" evidence="2">
    <location>
        <begin position="7"/>
        <end position="29"/>
    </location>
</feature>
<dbReference type="Proteomes" id="UP000001473">
    <property type="component" value="Chromosome"/>
</dbReference>
<evidence type="ECO:0000313" key="4">
    <source>
        <dbReference type="Proteomes" id="UP000001473"/>
    </source>
</evidence>
<dbReference type="EMBL" id="CP001620">
    <property type="protein sequence ID" value="ACR16876.1"/>
    <property type="molecule type" value="Genomic_DNA"/>
</dbReference>
<accession>C4LG40</accession>
<protein>
    <submittedName>
        <fullName evidence="3">Putative membrane protein</fullName>
    </submittedName>
</protein>
<dbReference type="RefSeq" id="WP_012730764.1">
    <property type="nucleotide sequence ID" value="NC_012704.1"/>
</dbReference>
<dbReference type="STRING" id="645127.ckrop_0079"/>
<organism evidence="3 4">
    <name type="scientific">Corynebacterium kroppenstedtii (strain DSM 44385 / JCM 11950 / CIP 105744 / CCUG 35717)</name>
    <dbReference type="NCBI Taxonomy" id="645127"/>
    <lineage>
        <taxon>Bacteria</taxon>
        <taxon>Bacillati</taxon>
        <taxon>Actinomycetota</taxon>
        <taxon>Actinomycetes</taxon>
        <taxon>Mycobacteriales</taxon>
        <taxon>Corynebacteriaceae</taxon>
        <taxon>Corynebacterium</taxon>
    </lineage>
</organism>
<dbReference type="KEGG" id="ckp:ckrop_0079"/>
<feature type="transmembrane region" description="Helical" evidence="2">
    <location>
        <begin position="114"/>
        <end position="131"/>
    </location>
</feature>
<feature type="region of interest" description="Disordered" evidence="1">
    <location>
        <begin position="285"/>
        <end position="304"/>
    </location>
</feature>
<feature type="transmembrane region" description="Helical" evidence="2">
    <location>
        <begin position="138"/>
        <end position="156"/>
    </location>
</feature>
<keyword evidence="2" id="KW-1133">Transmembrane helix</keyword>
<evidence type="ECO:0000313" key="3">
    <source>
        <dbReference type="EMBL" id="ACR16876.1"/>
    </source>
</evidence>
<proteinExistence type="predicted"/>
<feature type="transmembrane region" description="Helical" evidence="2">
    <location>
        <begin position="210"/>
        <end position="230"/>
    </location>
</feature>
<dbReference type="InterPro" id="IPR026898">
    <property type="entry name" value="PrsW"/>
</dbReference>
<sequence length="304" mass="33216">MRKDVFTWTYIVLAVVCLVAGGLMSAMTLAETPDAVAVGVVGAVIYLTVFFVIMRFLPIWRKGSLIWVIVSLYWGAFMVISTVMITELAFSDILKEAGLGRFEASATGAIPEELAKALGVFVILFMARRVWDRPWHGLLAGLSVGMGFEVMENFVYSGGGALYNATSDVQGATEIWILRTGLGFGLHPMCAGLAGFGMASALMLTNKSMLWRLMVGIGSVLAAIAFHGWWNFQWPSSLQLVAVIADWLVLFAVTIVILVKNWSKAKRDKKRPLPSHKEAWDLIPVRDTPYPSVPDPSVPTSAAE</sequence>
<evidence type="ECO:0000256" key="1">
    <source>
        <dbReference type="SAM" id="MobiDB-lite"/>
    </source>
</evidence>
<dbReference type="PANTHER" id="PTHR36844">
    <property type="entry name" value="PROTEASE PRSW"/>
    <property type="match status" value="1"/>
</dbReference>
<dbReference type="HOGENOM" id="CLU_062185_0_0_11"/>
<keyword evidence="2" id="KW-0812">Transmembrane</keyword>
<feature type="transmembrane region" description="Helical" evidence="2">
    <location>
        <begin position="35"/>
        <end position="53"/>
    </location>
</feature>
<feature type="transmembrane region" description="Helical" evidence="2">
    <location>
        <begin position="176"/>
        <end position="198"/>
    </location>
</feature>
<reference evidence="3 4" key="1">
    <citation type="journal article" date="2008" name="J. Biotechnol.">
        <title>Ultrafast pyrosequencing of Corynebacterium kroppenstedtii DSM44385 revealed insights into the physiology of a lipophilic corynebacterium that lacks mycolic acids.</title>
        <authorList>
            <person name="Tauch A."/>
            <person name="Schneider J."/>
            <person name="Szczepanowski R."/>
            <person name="Tilker A."/>
            <person name="Viehoever P."/>
            <person name="Gartemann K.-H."/>
            <person name="Arnold W."/>
            <person name="Blom J."/>
            <person name="Brinkrolf K."/>
            <person name="Brune I."/>
            <person name="Goetker S."/>
            <person name="Weisshaar B."/>
            <person name="Goesmann A."/>
            <person name="Droege M."/>
            <person name="Puehler A."/>
        </authorList>
    </citation>
    <scope>NUCLEOTIDE SEQUENCE [LARGE SCALE GENOMIC DNA]</scope>
    <source>
        <strain evidence="4">DSM 44385 / JCM 11950 / CIP 105744 / CCUG 35717</strain>
    </source>
</reference>
<gene>
    <name evidence="3" type="ordered locus">ckrop_0079</name>
</gene>
<name>C4LG40_CORK4</name>
<dbReference type="PANTHER" id="PTHR36844:SF1">
    <property type="entry name" value="PROTEASE PRSW"/>
    <property type="match status" value="1"/>
</dbReference>
<dbReference type="GO" id="GO:0008233">
    <property type="term" value="F:peptidase activity"/>
    <property type="evidence" value="ECO:0007669"/>
    <property type="project" value="InterPro"/>
</dbReference>